<evidence type="ECO:0000313" key="3">
    <source>
        <dbReference type="EMBL" id="WWY02387.1"/>
    </source>
</evidence>
<organism evidence="2">
    <name type="scientific">Neisseria leonii</name>
    <dbReference type="NCBI Taxonomy" id="2995413"/>
    <lineage>
        <taxon>Bacteria</taxon>
        <taxon>Pseudomonadati</taxon>
        <taxon>Pseudomonadota</taxon>
        <taxon>Betaproteobacteria</taxon>
        <taxon>Neisseriales</taxon>
        <taxon>Neisseriaceae</taxon>
        <taxon>Neisseria</taxon>
    </lineage>
</organism>
<keyword evidence="4" id="KW-1185">Reference proteome</keyword>
<dbReference type="Proteomes" id="UP001149607">
    <property type="component" value="Chromosome"/>
</dbReference>
<proteinExistence type="predicted"/>
<sequence length="90" mass="9838">MMKKLTALSLLAISTLSFAAPISNSSNGYSWNKATASEKNAYVKKIQYTAGAPAKELRDCPDEVYNTNETYILRQSVSELATMCALIIRG</sequence>
<keyword evidence="1" id="KW-0732">Signal</keyword>
<reference evidence="3" key="2">
    <citation type="submission" date="2024-02" db="EMBL/GenBank/DDBJ databases">
        <title>Neisseria leonii sp. nov.</title>
        <authorList>
            <person name="Boutroux M."/>
            <person name="Favre-Rochex S."/>
            <person name="Gorgette O."/>
            <person name="Touak G."/>
            <person name="Muhle E."/>
            <person name="Chesneau O."/>
            <person name="Clermont D."/>
            <person name="Rahi P."/>
        </authorList>
    </citation>
    <scope>NUCLEOTIDE SEQUENCE</scope>
    <source>
        <strain evidence="3">51.81</strain>
    </source>
</reference>
<accession>A0A9X4IB00</accession>
<evidence type="ECO:0000256" key="1">
    <source>
        <dbReference type="SAM" id="SignalP"/>
    </source>
</evidence>
<feature type="chain" id="PRO_5042786889" evidence="1">
    <location>
        <begin position="20"/>
        <end position="90"/>
    </location>
</feature>
<reference evidence="2" key="1">
    <citation type="submission" date="2022-10" db="EMBL/GenBank/DDBJ databases">
        <authorList>
            <person name="Boutroux M."/>
        </authorList>
    </citation>
    <scope>NUCLEOTIDE SEQUENCE</scope>
    <source>
        <strain evidence="2">51.81</strain>
    </source>
</reference>
<evidence type="ECO:0000313" key="2">
    <source>
        <dbReference type="EMBL" id="MDD9327894.1"/>
    </source>
</evidence>
<dbReference type="EMBL" id="CP146598">
    <property type="protein sequence ID" value="WWY02387.1"/>
    <property type="molecule type" value="Genomic_DNA"/>
</dbReference>
<evidence type="ECO:0000313" key="4">
    <source>
        <dbReference type="Proteomes" id="UP001149607"/>
    </source>
</evidence>
<dbReference type="AlphaFoldDB" id="A0A9X4IB00"/>
<name>A0A9X4IB00_9NEIS</name>
<feature type="signal peptide" evidence="1">
    <location>
        <begin position="1"/>
        <end position="19"/>
    </location>
</feature>
<dbReference type="RefSeq" id="WP_274585046.1">
    <property type="nucleotide sequence ID" value="NZ_CP146598.1"/>
</dbReference>
<dbReference type="EMBL" id="JAPQFL010000003">
    <property type="protein sequence ID" value="MDD9327894.1"/>
    <property type="molecule type" value="Genomic_DNA"/>
</dbReference>
<protein>
    <submittedName>
        <fullName evidence="2">Uncharacterized protein</fullName>
    </submittedName>
</protein>
<gene>
    <name evidence="2" type="ORF">ORY91_001308</name>
    <name evidence="3" type="ORF">V9W64_06560</name>
</gene>